<comment type="similarity">
    <text evidence="2 8">Belongs to the class-D beta-lactamase family.</text>
</comment>
<dbReference type="Pfam" id="PF00905">
    <property type="entry name" value="Transpeptidase"/>
    <property type="match status" value="1"/>
</dbReference>
<dbReference type="GO" id="GO:0008658">
    <property type="term" value="F:penicillin binding"/>
    <property type="evidence" value="ECO:0007669"/>
    <property type="project" value="InterPro"/>
</dbReference>
<evidence type="ECO:0000256" key="5">
    <source>
        <dbReference type="ARBA" id="ARBA00022801"/>
    </source>
</evidence>
<keyword evidence="4 9" id="KW-0732">Signal</keyword>
<dbReference type="AlphaFoldDB" id="A0A502KTY8"/>
<evidence type="ECO:0000256" key="2">
    <source>
        <dbReference type="ARBA" id="ARBA00007898"/>
    </source>
</evidence>
<protein>
    <recommendedName>
        <fullName evidence="3 8">Beta-lactamase</fullName>
        <ecNumber evidence="3 8">3.5.2.6</ecNumber>
    </recommendedName>
</protein>
<organism evidence="11 12">
    <name type="scientific">Litorilituus lipolyticus</name>
    <dbReference type="NCBI Taxonomy" id="2491017"/>
    <lineage>
        <taxon>Bacteria</taxon>
        <taxon>Pseudomonadati</taxon>
        <taxon>Pseudomonadota</taxon>
        <taxon>Gammaproteobacteria</taxon>
        <taxon>Alteromonadales</taxon>
        <taxon>Colwelliaceae</taxon>
        <taxon>Litorilituus</taxon>
    </lineage>
</organism>
<reference evidence="11 12" key="1">
    <citation type="submission" date="2019-01" db="EMBL/GenBank/DDBJ databases">
        <title>Litorilituus lipolytica sp. nov., isolated from intertidal sand of the Yellow Sea in China.</title>
        <authorList>
            <person name="Liu A."/>
        </authorList>
    </citation>
    <scope>NUCLEOTIDE SEQUENCE [LARGE SCALE GENOMIC DNA]</scope>
    <source>
        <strain evidence="11 12">RZ04</strain>
    </source>
</reference>
<dbReference type="EC" id="3.5.2.6" evidence="3 8"/>
<dbReference type="RefSeq" id="WP_140603345.1">
    <property type="nucleotide sequence ID" value="NZ_SAWY01000020.1"/>
</dbReference>
<dbReference type="SUPFAM" id="SSF56601">
    <property type="entry name" value="beta-lactamase/transpeptidase-like"/>
    <property type="match status" value="1"/>
</dbReference>
<evidence type="ECO:0000259" key="10">
    <source>
        <dbReference type="Pfam" id="PF00905"/>
    </source>
</evidence>
<evidence type="ECO:0000256" key="7">
    <source>
        <dbReference type="PIRSR" id="PIRSR602137-50"/>
    </source>
</evidence>
<evidence type="ECO:0000313" key="12">
    <source>
        <dbReference type="Proteomes" id="UP000315303"/>
    </source>
</evidence>
<dbReference type="InterPro" id="IPR001460">
    <property type="entry name" value="PCN-bd_Tpept"/>
</dbReference>
<sequence>MRKNLLRFSFLALATVSTFTSAHVNEAQNDTMCVEGDSSCTFVLLSEIDKAQHETIINNKRAQMPLSPFSTFKVANSLIALDKGIIKDAKQTLSFDKEKYPVQPWWPKVWQLPQYNLSTAFKFSMVAIYRQLATDIGKKDMQSYINKMHYGNQDISSGLDDFWLNKSMKISAKEQIKFLQDFYHNAYQFNKQAVNTLKEVMLVDDNENYKLYAKTGAGKVNDGSMLGWYIGFVENAQGVHFFAFNFNKASYPEMKALRKKVAYNHLKAAGII</sequence>
<dbReference type="EMBL" id="SAWY01000020">
    <property type="protein sequence ID" value="TPH15190.1"/>
    <property type="molecule type" value="Genomic_DNA"/>
</dbReference>
<dbReference type="OrthoDB" id="9762883at2"/>
<comment type="catalytic activity">
    <reaction evidence="1 8">
        <text>a beta-lactam + H2O = a substituted beta-amino acid</text>
        <dbReference type="Rhea" id="RHEA:20401"/>
        <dbReference type="ChEBI" id="CHEBI:15377"/>
        <dbReference type="ChEBI" id="CHEBI:35627"/>
        <dbReference type="ChEBI" id="CHEBI:140347"/>
        <dbReference type="EC" id="3.5.2.6"/>
    </reaction>
</comment>
<feature type="signal peptide" evidence="9">
    <location>
        <begin position="1"/>
        <end position="22"/>
    </location>
</feature>
<feature type="domain" description="Penicillin-binding protein transpeptidase" evidence="10">
    <location>
        <begin position="52"/>
        <end position="263"/>
    </location>
</feature>
<feature type="active site" description="Acyl-ester intermediate" evidence="7">
    <location>
        <position position="70"/>
    </location>
</feature>
<name>A0A502KTY8_9GAMM</name>
<accession>A0A502KTY8</accession>
<keyword evidence="12" id="KW-1185">Reference proteome</keyword>
<dbReference type="Proteomes" id="UP000315303">
    <property type="component" value="Unassembled WGS sequence"/>
</dbReference>
<proteinExistence type="inferred from homology"/>
<evidence type="ECO:0000256" key="4">
    <source>
        <dbReference type="ARBA" id="ARBA00022729"/>
    </source>
</evidence>
<dbReference type="PROSITE" id="PS00337">
    <property type="entry name" value="BETA_LACTAMASE_D"/>
    <property type="match status" value="1"/>
</dbReference>
<dbReference type="GO" id="GO:0046677">
    <property type="term" value="P:response to antibiotic"/>
    <property type="evidence" value="ECO:0007669"/>
    <property type="project" value="UniProtKB-UniRule"/>
</dbReference>
<keyword evidence="6 8" id="KW-0046">Antibiotic resistance</keyword>
<gene>
    <name evidence="11" type="ORF">EPA86_10265</name>
</gene>
<keyword evidence="5 8" id="KW-0378">Hydrolase</keyword>
<evidence type="ECO:0000256" key="8">
    <source>
        <dbReference type="RuleBase" id="RU361140"/>
    </source>
</evidence>
<dbReference type="GO" id="GO:0017001">
    <property type="term" value="P:antibiotic catabolic process"/>
    <property type="evidence" value="ECO:0007669"/>
    <property type="project" value="InterPro"/>
</dbReference>
<dbReference type="GO" id="GO:0008800">
    <property type="term" value="F:beta-lactamase activity"/>
    <property type="evidence" value="ECO:0007669"/>
    <property type="project" value="UniProtKB-UniRule"/>
</dbReference>
<dbReference type="InterPro" id="IPR002137">
    <property type="entry name" value="Beta-lactam_class-D_AS"/>
</dbReference>
<comment type="caution">
    <text evidence="11">The sequence shown here is derived from an EMBL/GenBank/DDBJ whole genome shotgun (WGS) entry which is preliminary data.</text>
</comment>
<evidence type="ECO:0000256" key="1">
    <source>
        <dbReference type="ARBA" id="ARBA00001526"/>
    </source>
</evidence>
<evidence type="ECO:0000313" key="11">
    <source>
        <dbReference type="EMBL" id="TPH15190.1"/>
    </source>
</evidence>
<evidence type="ECO:0000256" key="9">
    <source>
        <dbReference type="SAM" id="SignalP"/>
    </source>
</evidence>
<feature type="chain" id="PRO_5021209644" description="Beta-lactamase" evidence="9">
    <location>
        <begin position="23"/>
        <end position="272"/>
    </location>
</feature>
<evidence type="ECO:0000256" key="6">
    <source>
        <dbReference type="ARBA" id="ARBA00023251"/>
    </source>
</evidence>
<dbReference type="InterPro" id="IPR012338">
    <property type="entry name" value="Beta-lactam/transpept-like"/>
</dbReference>
<evidence type="ECO:0000256" key="3">
    <source>
        <dbReference type="ARBA" id="ARBA00012865"/>
    </source>
</evidence>
<dbReference type="Gene3D" id="3.40.710.10">
    <property type="entry name" value="DD-peptidase/beta-lactamase superfamily"/>
    <property type="match status" value="1"/>
</dbReference>
<feature type="modified residue" description="N6-carboxylysine" evidence="7">
    <location>
        <position position="73"/>
    </location>
</feature>